<sequence>MLGRSPLDPYPGF</sequence>
<reference evidence="1" key="1">
    <citation type="submission" date="2014-09" db="EMBL/GenBank/DDBJ databases">
        <authorList>
            <person name="Magalhaes I.L.F."/>
            <person name="Oliveira U."/>
            <person name="Santos F.R."/>
            <person name="Vidigal T.H.D.A."/>
            <person name="Brescovit A.D."/>
            <person name="Santos A.J."/>
        </authorList>
    </citation>
    <scope>NUCLEOTIDE SEQUENCE</scope>
    <source>
        <tissue evidence="1">Shoot tissue taken approximately 20 cm above the soil surface</tissue>
    </source>
</reference>
<organism evidence="1">
    <name type="scientific">Arundo donax</name>
    <name type="common">Giant reed</name>
    <name type="synonym">Donax arundinaceus</name>
    <dbReference type="NCBI Taxonomy" id="35708"/>
    <lineage>
        <taxon>Eukaryota</taxon>
        <taxon>Viridiplantae</taxon>
        <taxon>Streptophyta</taxon>
        <taxon>Embryophyta</taxon>
        <taxon>Tracheophyta</taxon>
        <taxon>Spermatophyta</taxon>
        <taxon>Magnoliopsida</taxon>
        <taxon>Liliopsida</taxon>
        <taxon>Poales</taxon>
        <taxon>Poaceae</taxon>
        <taxon>PACMAD clade</taxon>
        <taxon>Arundinoideae</taxon>
        <taxon>Arundineae</taxon>
        <taxon>Arundo</taxon>
    </lineage>
</organism>
<dbReference type="EMBL" id="GBRH01189955">
    <property type="protein sequence ID" value="JAE07941.1"/>
    <property type="molecule type" value="Transcribed_RNA"/>
</dbReference>
<protein>
    <submittedName>
        <fullName evidence="1">Uncharacterized protein</fullName>
    </submittedName>
</protein>
<proteinExistence type="predicted"/>
<accession>A0A0A9FCR7</accession>
<reference evidence="1" key="2">
    <citation type="journal article" date="2015" name="Data Brief">
        <title>Shoot transcriptome of the giant reed, Arundo donax.</title>
        <authorList>
            <person name="Barrero R.A."/>
            <person name="Guerrero F.D."/>
            <person name="Moolhuijzen P."/>
            <person name="Goolsby J.A."/>
            <person name="Tidwell J."/>
            <person name="Bellgard S.E."/>
            <person name="Bellgard M.I."/>
        </authorList>
    </citation>
    <scope>NUCLEOTIDE SEQUENCE</scope>
    <source>
        <tissue evidence="1">Shoot tissue taken approximately 20 cm above the soil surface</tissue>
    </source>
</reference>
<evidence type="ECO:0000313" key="1">
    <source>
        <dbReference type="EMBL" id="JAE07941.1"/>
    </source>
</evidence>
<name>A0A0A9FCR7_ARUDO</name>